<reference evidence="3" key="2">
    <citation type="submission" date="2021-08" db="EMBL/GenBank/DDBJ databases">
        <authorList>
            <person name="Gostincar C."/>
            <person name="Sun X."/>
            <person name="Song Z."/>
            <person name="Gunde-Cimerman N."/>
        </authorList>
    </citation>
    <scope>NUCLEOTIDE SEQUENCE</scope>
    <source>
        <strain evidence="3">EXF-9298</strain>
    </source>
</reference>
<feature type="region of interest" description="Disordered" evidence="1">
    <location>
        <begin position="655"/>
        <end position="867"/>
    </location>
</feature>
<dbReference type="AlphaFoldDB" id="A0A9P8FWH1"/>
<dbReference type="PROSITE" id="PS50090">
    <property type="entry name" value="MYB_LIKE"/>
    <property type="match status" value="1"/>
</dbReference>
<feature type="compositionally biased region" description="Acidic residues" evidence="1">
    <location>
        <begin position="151"/>
        <end position="191"/>
    </location>
</feature>
<feature type="compositionally biased region" description="Pro residues" evidence="1">
    <location>
        <begin position="694"/>
        <end position="703"/>
    </location>
</feature>
<evidence type="ECO:0000259" key="2">
    <source>
        <dbReference type="PROSITE" id="PS50090"/>
    </source>
</evidence>
<evidence type="ECO:0000313" key="4">
    <source>
        <dbReference type="Proteomes" id="UP000729357"/>
    </source>
</evidence>
<dbReference type="GO" id="GO:0046982">
    <property type="term" value="F:protein heterodimerization activity"/>
    <property type="evidence" value="ECO:0007669"/>
    <property type="project" value="InterPro"/>
</dbReference>
<dbReference type="CDD" id="cd00167">
    <property type="entry name" value="SANT"/>
    <property type="match status" value="1"/>
</dbReference>
<feature type="compositionally biased region" description="Polar residues" evidence="1">
    <location>
        <begin position="452"/>
        <end position="462"/>
    </location>
</feature>
<feature type="compositionally biased region" description="Polar residues" evidence="1">
    <location>
        <begin position="215"/>
        <end position="227"/>
    </location>
</feature>
<dbReference type="InterPro" id="IPR009072">
    <property type="entry name" value="Histone-fold"/>
</dbReference>
<feature type="region of interest" description="Disordered" evidence="1">
    <location>
        <begin position="482"/>
        <end position="524"/>
    </location>
</feature>
<dbReference type="InterPro" id="IPR018465">
    <property type="entry name" value="Scm3/HJURP"/>
</dbReference>
<sequence>MAFDEYYRARSSSRDDANSYDTDEYQRGRQRIDLKLKGTFERIFEKYARDFTGVGDEIDMETGEVVVDNGHLQYMQHERDTGKSASSRFVRAFADELEVEDGHDNNDDDDDEDDGFHQEPEEEEVDLHQVPDEDEDELQHEPQREPRQEDSQDEDEYGREEEDVSDDDDGDYEDEDAAVEAGDEQSGDESDDLGRGSDHFALDPRLAQSDARVSPEQQYHNTSVIPSTELSHSLPHISIVDSLNQLVPHQDAHGRIDPEAIQQLGQNIANQIAQFLVRATSINRQPQFSNEPQNIWSAPPLPQDAFDPPSFFDRQRSAITPAPHRAPSVWDSPSGGQSLWAPAASRPKKRRRLLKHTETSFDLDPTLNDDAGFSDAPSSRNRYSKEEDDLIKRLKEINGLTWQEITARMPGRTTGGLSGRYTRALKDLPRPVMIKREIIEIMDGDDDELSTPAPSDTANASGMSPFHTPLLRRAMDKQIARHGDSGEMPITLGDEDDTDSRDSSAPPPDKSRKKKKHPKEKDPLRAIIGYRTFDSSIPAGNFGILCTDSPARYTAEEHNLNFYGPTSGFGVLRMTKPQKEQKQPKKMDPPRETPGHTTMRFTHSAPHLRGNLANTPTSTLNLFARAEQYLKAKGLSAASLATSQLRAMSSLQVNQHLNSSSTRMSNAGGPVTTMPPPPARPRTEPVFQGSSPLPAHPPPPYSADPPSRASTPPRVRTPLTRRTEPMVIDTENDGDVSDSSMDTPATAKRYADAPDTTTTTNGPYFLSNLPPHPSPLVSAPQAQLRSPSSSPLSSPPPLPSPTSSQTSSGEGQHRSVRSSTRQVTKKSLLPPGPGEVARMKPPAPTSSLRETTSTPSASLRKSVSTITPKTAITPKTPVARFGTPIRETVGRKEMLKKKALAEPDDGSEDELA</sequence>
<dbReference type="InterPro" id="IPR009057">
    <property type="entry name" value="Homeodomain-like_sf"/>
</dbReference>
<feature type="compositionally biased region" description="Low complexity" evidence="1">
    <location>
        <begin position="704"/>
        <end position="720"/>
    </location>
</feature>
<feature type="region of interest" description="Disordered" evidence="1">
    <location>
        <begin position="322"/>
        <end position="352"/>
    </location>
</feature>
<dbReference type="InterPro" id="IPR001005">
    <property type="entry name" value="SANT/Myb"/>
</dbReference>
<dbReference type="SUPFAM" id="SSF46689">
    <property type="entry name" value="Homeodomain-like"/>
    <property type="match status" value="1"/>
</dbReference>
<feature type="compositionally biased region" description="Basic and acidic residues" evidence="1">
    <location>
        <begin position="577"/>
        <end position="594"/>
    </location>
</feature>
<reference evidence="3" key="1">
    <citation type="journal article" date="2021" name="J Fungi (Basel)">
        <title>Virulence traits and population genomics of the black yeast Aureobasidium melanogenum.</title>
        <authorList>
            <person name="Cernosa A."/>
            <person name="Sun X."/>
            <person name="Gostincar C."/>
            <person name="Fang C."/>
            <person name="Gunde-Cimerman N."/>
            <person name="Song Z."/>
        </authorList>
    </citation>
    <scope>NUCLEOTIDE SEQUENCE</scope>
    <source>
        <strain evidence="3">EXF-9298</strain>
    </source>
</reference>
<feature type="region of interest" description="Disordered" evidence="1">
    <location>
        <begin position="1"/>
        <end position="25"/>
    </location>
</feature>
<feature type="domain" description="Myb-like" evidence="2">
    <location>
        <begin position="375"/>
        <end position="425"/>
    </location>
</feature>
<dbReference type="PANTHER" id="PTHR15992">
    <property type="entry name" value="HOLLIDAY JUNCTION RECOGNITION PROTEIN"/>
    <property type="match status" value="1"/>
</dbReference>
<keyword evidence="4" id="KW-1185">Reference proteome</keyword>
<dbReference type="EMBL" id="JAHFXS010000627">
    <property type="protein sequence ID" value="KAG9983194.1"/>
    <property type="molecule type" value="Genomic_DNA"/>
</dbReference>
<feature type="region of interest" description="Disordered" evidence="1">
    <location>
        <begin position="77"/>
        <end position="200"/>
    </location>
</feature>
<feature type="region of interest" description="Disordered" evidence="1">
    <location>
        <begin position="364"/>
        <end position="384"/>
    </location>
</feature>
<dbReference type="GO" id="GO:0005634">
    <property type="term" value="C:nucleus"/>
    <property type="evidence" value="ECO:0007669"/>
    <property type="project" value="InterPro"/>
</dbReference>
<dbReference type="SMART" id="SM00717">
    <property type="entry name" value="SANT"/>
    <property type="match status" value="1"/>
</dbReference>
<protein>
    <recommendedName>
        <fullName evidence="2">Myb-like domain-containing protein</fullName>
    </recommendedName>
</protein>
<feature type="region of interest" description="Disordered" evidence="1">
    <location>
        <begin position="444"/>
        <end position="466"/>
    </location>
</feature>
<feature type="compositionally biased region" description="Low complexity" evidence="1">
    <location>
        <begin position="778"/>
        <end position="792"/>
    </location>
</feature>
<dbReference type="PANTHER" id="PTHR15992:SF5">
    <property type="entry name" value="HOLLIDAY JUNCTION RECOGNITION PROTEIN"/>
    <property type="match status" value="1"/>
</dbReference>
<feature type="compositionally biased region" description="Polar residues" evidence="1">
    <location>
        <begin position="655"/>
        <end position="665"/>
    </location>
</feature>
<feature type="compositionally biased region" description="Low complexity" evidence="1">
    <location>
        <begin position="684"/>
        <end position="693"/>
    </location>
</feature>
<dbReference type="GO" id="GO:0042393">
    <property type="term" value="F:histone binding"/>
    <property type="evidence" value="ECO:0007669"/>
    <property type="project" value="InterPro"/>
</dbReference>
<feature type="region of interest" description="Disordered" evidence="1">
    <location>
        <begin position="208"/>
        <end position="227"/>
    </location>
</feature>
<dbReference type="Gene3D" id="1.10.20.10">
    <property type="entry name" value="Histone, subunit A"/>
    <property type="match status" value="1"/>
</dbReference>
<name>A0A9P8FWH1_AURME</name>
<evidence type="ECO:0000313" key="3">
    <source>
        <dbReference type="EMBL" id="KAG9983194.1"/>
    </source>
</evidence>
<feature type="compositionally biased region" description="Polar residues" evidence="1">
    <location>
        <begin position="845"/>
        <end position="864"/>
    </location>
</feature>
<feature type="compositionally biased region" description="Basic and acidic residues" evidence="1">
    <location>
        <begin position="139"/>
        <end position="150"/>
    </location>
</feature>
<feature type="compositionally biased region" description="Basic and acidic residues" evidence="1">
    <location>
        <begin position="1"/>
        <end position="17"/>
    </location>
</feature>
<comment type="caution">
    <text evidence="3">The sequence shown here is derived from an EMBL/GenBank/DDBJ whole genome shotgun (WGS) entry which is preliminary data.</text>
</comment>
<organism evidence="3 4">
    <name type="scientific">Aureobasidium melanogenum</name>
    <name type="common">Aureobasidium pullulans var. melanogenum</name>
    <dbReference type="NCBI Taxonomy" id="46634"/>
    <lineage>
        <taxon>Eukaryota</taxon>
        <taxon>Fungi</taxon>
        <taxon>Dikarya</taxon>
        <taxon>Ascomycota</taxon>
        <taxon>Pezizomycotina</taxon>
        <taxon>Dothideomycetes</taxon>
        <taxon>Dothideomycetidae</taxon>
        <taxon>Dothideales</taxon>
        <taxon>Saccotheciaceae</taxon>
        <taxon>Aureobasidium</taxon>
    </lineage>
</organism>
<evidence type="ECO:0000256" key="1">
    <source>
        <dbReference type="SAM" id="MobiDB-lite"/>
    </source>
</evidence>
<feature type="compositionally biased region" description="Acidic residues" evidence="1">
    <location>
        <begin position="106"/>
        <end position="125"/>
    </location>
</feature>
<dbReference type="Gene3D" id="1.10.10.60">
    <property type="entry name" value="Homeodomain-like"/>
    <property type="match status" value="1"/>
</dbReference>
<dbReference type="Pfam" id="PF10384">
    <property type="entry name" value="Scm3"/>
    <property type="match status" value="1"/>
</dbReference>
<feature type="non-terminal residue" evidence="3">
    <location>
        <position position="912"/>
    </location>
</feature>
<feature type="region of interest" description="Disordered" evidence="1">
    <location>
        <begin position="576"/>
        <end position="596"/>
    </location>
</feature>
<proteinExistence type="predicted"/>
<dbReference type="Proteomes" id="UP000729357">
    <property type="component" value="Unassembled WGS sequence"/>
</dbReference>
<gene>
    <name evidence="3" type="ORF">KCU98_g6274</name>
</gene>
<accession>A0A9P8FWH1</accession>